<dbReference type="EMBL" id="CAJNIZ010048070">
    <property type="protein sequence ID" value="CAE7781288.1"/>
    <property type="molecule type" value="Genomic_DNA"/>
</dbReference>
<accession>A0A812YI54</accession>
<keyword evidence="1" id="KW-0472">Membrane</keyword>
<keyword evidence="1" id="KW-0812">Transmembrane</keyword>
<feature type="transmembrane region" description="Helical" evidence="1">
    <location>
        <begin position="21"/>
        <end position="40"/>
    </location>
</feature>
<dbReference type="InterPro" id="IPR024133">
    <property type="entry name" value="TM_138"/>
</dbReference>
<reference evidence="2" key="1">
    <citation type="submission" date="2021-02" db="EMBL/GenBank/DDBJ databases">
        <authorList>
            <person name="Dougan E. K."/>
            <person name="Rhodes N."/>
            <person name="Thang M."/>
            <person name="Chan C."/>
        </authorList>
    </citation>
    <scope>NUCLEOTIDE SEQUENCE</scope>
</reference>
<keyword evidence="3" id="KW-1185">Reference proteome</keyword>
<keyword evidence="1" id="KW-1133">Transmembrane helix</keyword>
<feature type="transmembrane region" description="Helical" evidence="1">
    <location>
        <begin position="60"/>
        <end position="80"/>
    </location>
</feature>
<organism evidence="2 3">
    <name type="scientific">Symbiodinium pilosum</name>
    <name type="common">Dinoflagellate</name>
    <dbReference type="NCBI Taxonomy" id="2952"/>
    <lineage>
        <taxon>Eukaryota</taxon>
        <taxon>Sar</taxon>
        <taxon>Alveolata</taxon>
        <taxon>Dinophyceae</taxon>
        <taxon>Suessiales</taxon>
        <taxon>Symbiodiniaceae</taxon>
        <taxon>Symbiodinium</taxon>
    </lineage>
</organism>
<gene>
    <name evidence="2" type="ORF">SPIL2461_LOCUS23222</name>
</gene>
<dbReference type="Pfam" id="PF14935">
    <property type="entry name" value="TMEM138"/>
    <property type="match status" value="1"/>
</dbReference>
<name>A0A812YI54_SYMPI</name>
<proteinExistence type="predicted"/>
<protein>
    <recommendedName>
        <fullName evidence="4">Transmembrane protein 138</fullName>
    </recommendedName>
</protein>
<evidence type="ECO:0000313" key="3">
    <source>
        <dbReference type="Proteomes" id="UP000649617"/>
    </source>
</evidence>
<sequence length="205" mass="23150">MAGKRHVPPGPESVSPYLFSAKLNVLLVLVLLDCVCNGFADSLWDPSQYVMTIVFCGLPIALQLLMLILFFTLLWNTFLLRYGLLLELWGELRAVVAFSLLRFGISLAARVPRILAALAGGSREEHWANPMNQVAFCANNVVSVIYCSWLLRRSYALANVRFYKPQWGPHLRPPVLLIKSPRPYYQALPLQQLVQHSLMVRDGLL</sequence>
<comment type="caution">
    <text evidence="2">The sequence shown here is derived from an EMBL/GenBank/DDBJ whole genome shotgun (WGS) entry which is preliminary data.</text>
</comment>
<evidence type="ECO:0008006" key="4">
    <source>
        <dbReference type="Google" id="ProtNLM"/>
    </source>
</evidence>
<dbReference type="Proteomes" id="UP000649617">
    <property type="component" value="Unassembled WGS sequence"/>
</dbReference>
<evidence type="ECO:0000313" key="2">
    <source>
        <dbReference type="EMBL" id="CAE7781288.1"/>
    </source>
</evidence>
<evidence type="ECO:0000256" key="1">
    <source>
        <dbReference type="SAM" id="Phobius"/>
    </source>
</evidence>
<dbReference type="AlphaFoldDB" id="A0A812YI54"/>
<dbReference type="OrthoDB" id="437151at2759"/>